<evidence type="ECO:0000313" key="2">
    <source>
        <dbReference type="Proteomes" id="UP000298488"/>
    </source>
</evidence>
<dbReference type="OrthoDB" id="3724330at2"/>
<comment type="caution">
    <text evidence="1">The sequence shown here is derived from an EMBL/GenBank/DDBJ whole genome shotgun (WGS) entry which is preliminary data.</text>
</comment>
<sequence length="236" mass="25235">MTAIMPTTRLHLNKREITFLVPLYITGTVALISVLISLLFLRSGGVPGSADWIAGSQLNPGMAYALPGFLVYLGVQSVATTFPFALTLGSTRRSFVGGTLLWAVIASAYLTAIMTVLTLIELATDHWFSNFYIFDIAVLGAGDLTRLIPIVFLSTLSMLTIGGVFGASWIRFGGRGPQFIGVGLAIVIIVALIVILPAAPTIIAAFQVWWLAVLAAVVILLSSIGMWLILRTAIVR</sequence>
<dbReference type="AlphaFoldDB" id="A0A4R8VC11"/>
<reference evidence="1 2" key="1">
    <citation type="submission" date="2019-03" db="EMBL/GenBank/DDBJ databases">
        <title>Genomics of glacier-inhabiting Cryobacterium strains.</title>
        <authorList>
            <person name="Liu Q."/>
            <person name="Xin Y.-H."/>
        </authorList>
    </citation>
    <scope>NUCLEOTIDE SEQUENCE [LARGE SCALE GENOMIC DNA]</scope>
    <source>
        <strain evidence="1 2">CGMCC 1.10440</strain>
    </source>
</reference>
<protein>
    <submittedName>
        <fullName evidence="1">Uncharacterized protein</fullName>
    </submittedName>
</protein>
<accession>A0A4R8VC11</accession>
<organism evidence="1 2">
    <name type="scientific">Terrimesophilobacter mesophilus</name>
    <dbReference type="NCBI Taxonomy" id="433647"/>
    <lineage>
        <taxon>Bacteria</taxon>
        <taxon>Bacillati</taxon>
        <taxon>Actinomycetota</taxon>
        <taxon>Actinomycetes</taxon>
        <taxon>Micrococcales</taxon>
        <taxon>Microbacteriaceae</taxon>
        <taxon>Terrimesophilobacter</taxon>
    </lineage>
</organism>
<gene>
    <name evidence="1" type="ORF">E3N84_11080</name>
</gene>
<proteinExistence type="predicted"/>
<name>A0A4R8VC11_9MICO</name>
<dbReference type="RefSeq" id="WP_104096381.1">
    <property type="nucleotide sequence ID" value="NZ_JACHBP010000001.1"/>
</dbReference>
<dbReference type="EMBL" id="SOFI01000003">
    <property type="protein sequence ID" value="TFB80529.1"/>
    <property type="molecule type" value="Genomic_DNA"/>
</dbReference>
<dbReference type="Proteomes" id="UP000298488">
    <property type="component" value="Unassembled WGS sequence"/>
</dbReference>
<keyword evidence="2" id="KW-1185">Reference proteome</keyword>
<evidence type="ECO:0000313" key="1">
    <source>
        <dbReference type="EMBL" id="TFB80529.1"/>
    </source>
</evidence>